<dbReference type="InterPro" id="IPR027417">
    <property type="entry name" value="P-loop_NTPase"/>
</dbReference>
<dbReference type="SUPFAM" id="SSF52540">
    <property type="entry name" value="P-loop containing nucleoside triphosphate hydrolases"/>
    <property type="match status" value="1"/>
</dbReference>
<evidence type="ECO:0000259" key="1">
    <source>
        <dbReference type="Pfam" id="PF06745"/>
    </source>
</evidence>
<dbReference type="Proteomes" id="UP000268233">
    <property type="component" value="Unassembled WGS sequence"/>
</dbReference>
<reference evidence="2 3" key="1">
    <citation type="submission" date="2018-10" db="EMBL/GenBank/DDBJ databases">
        <title>Genomic Encyclopedia of Archaeal and Bacterial Type Strains, Phase II (KMG-II): from individual species to whole genera.</title>
        <authorList>
            <person name="Goeker M."/>
        </authorList>
    </citation>
    <scope>NUCLEOTIDE SEQUENCE [LARGE SCALE GENOMIC DNA]</scope>
    <source>
        <strain evidence="2 3">DSM 11927</strain>
    </source>
</reference>
<keyword evidence="3" id="KW-1185">Reference proteome</keyword>
<name>A0A495QV90_9EURY</name>
<protein>
    <submittedName>
        <fullName evidence="2">KaiC protein</fullName>
    </submittedName>
</protein>
<evidence type="ECO:0000313" key="2">
    <source>
        <dbReference type="EMBL" id="RKS78007.1"/>
    </source>
</evidence>
<accession>A0A495QV90</accession>
<proteinExistence type="predicted"/>
<dbReference type="AlphaFoldDB" id="A0A495QV90"/>
<sequence>MNLSLPCFEDPEIDKILEELPESASISIRGVSGSGKTLVCENILESALKAGQVCRYLIVGSQEDGREALNQATGTGVDLLSHIPKGDLAIEIIDEPGLRSMLYTLIKFREVDVLLIDSLDAVEGVDQAVAEQALFWLGSKYDTNIMCISRDNVGDSRSYSDLTIDMDRAGEEVESLNADSILSIRTSEKAVERAFLVEGYGFRMWDLR</sequence>
<dbReference type="InterPro" id="IPR014774">
    <property type="entry name" value="KaiC-like_dom"/>
</dbReference>
<gene>
    <name evidence="2" type="ORF">BDK61_3640</name>
</gene>
<dbReference type="Pfam" id="PF06745">
    <property type="entry name" value="ATPase"/>
    <property type="match status" value="1"/>
</dbReference>
<organism evidence="2 3">
    <name type="scientific">Haloarcula quadrata</name>
    <dbReference type="NCBI Taxonomy" id="182779"/>
    <lineage>
        <taxon>Archaea</taxon>
        <taxon>Methanobacteriati</taxon>
        <taxon>Methanobacteriota</taxon>
        <taxon>Stenosarchaea group</taxon>
        <taxon>Halobacteria</taxon>
        <taxon>Halobacteriales</taxon>
        <taxon>Haloarculaceae</taxon>
        <taxon>Haloarcula</taxon>
    </lineage>
</organism>
<comment type="caution">
    <text evidence="2">The sequence shown here is derived from an EMBL/GenBank/DDBJ whole genome shotgun (WGS) entry which is preliminary data.</text>
</comment>
<dbReference type="RefSeq" id="WP_121303982.1">
    <property type="nucleotide sequence ID" value="NZ_RBWW01000002.1"/>
</dbReference>
<dbReference type="Gene3D" id="3.40.50.300">
    <property type="entry name" value="P-loop containing nucleotide triphosphate hydrolases"/>
    <property type="match status" value="1"/>
</dbReference>
<evidence type="ECO:0000313" key="3">
    <source>
        <dbReference type="Proteomes" id="UP000268233"/>
    </source>
</evidence>
<feature type="domain" description="KaiC-like" evidence="1">
    <location>
        <begin position="12"/>
        <end position="127"/>
    </location>
</feature>
<dbReference type="EMBL" id="RBWW01000002">
    <property type="protein sequence ID" value="RKS78007.1"/>
    <property type="molecule type" value="Genomic_DNA"/>
</dbReference>